<evidence type="ECO:0000256" key="3">
    <source>
        <dbReference type="ARBA" id="ARBA00022741"/>
    </source>
</evidence>
<keyword evidence="2 7" id="KW-0812">Transmembrane</keyword>
<evidence type="ECO:0000256" key="1">
    <source>
        <dbReference type="ARBA" id="ARBA00004651"/>
    </source>
</evidence>
<dbReference type="PROSITE" id="PS50893">
    <property type="entry name" value="ABC_TRANSPORTER_2"/>
    <property type="match status" value="1"/>
</dbReference>
<evidence type="ECO:0000256" key="5">
    <source>
        <dbReference type="ARBA" id="ARBA00022989"/>
    </source>
</evidence>
<feature type="transmembrane region" description="Helical" evidence="7">
    <location>
        <begin position="64"/>
        <end position="86"/>
    </location>
</feature>
<sequence>MNDRPRHLPPAPPGALRVLRRLFGLIRHERRWMAAGAAMAVLSTLSGIGLLAVSGHFITSMALVGAGGAAINYYTPAALIRLLAILRTGGRYVERLITHEATLRVLARLRVWLFGRLVPLAPAGLGGLRSAELFSRLRVDVDALEHAYLGALIPLLVAVVVALVVLVTTMLYLPVLGLLLVLLLGLAGALLPWWTLRRGRAPGAAMVAHAEVLRSLAADGLRGRAELALYGAESAHAEKLAAVAGQQQQAQRQVDRLQAQGSAAVMLSAQLAAVCTLAFGLPALQAGALAPPALTMLVLLALAAFEAVAPLPEAWAQLGATLASARRVFALADTPPPVIEPSSPSPPIGDNSLTIRDLRLRYAADDAWALAGVDLDLPQGRRLAVVGPSGAGKSSLVGALTRLYPYEGSITLGGTSLADWHGDDVRARIAVVEQQPYLFDASLRDNLRLARPEASDEQLNHAIAQAQLDDYVASLPRGLDTWVGENGIRVSGGEARRIAIARALLADAPILLLDEPTEGLDAGTAARLYKALAIAMKGRSVLLITHRLGGLSSLVDHVATMEQGRIVSCVTTEAYREGASGPLRVP</sequence>
<dbReference type="RefSeq" id="WP_377321574.1">
    <property type="nucleotide sequence ID" value="NZ_JBHSNF010000003.1"/>
</dbReference>
<dbReference type="Gene3D" id="3.40.50.300">
    <property type="entry name" value="P-loop containing nucleotide triphosphate hydrolases"/>
    <property type="match status" value="1"/>
</dbReference>
<dbReference type="InterPro" id="IPR011527">
    <property type="entry name" value="ABC1_TM_dom"/>
</dbReference>
<dbReference type="InterPro" id="IPR017871">
    <property type="entry name" value="ABC_transporter-like_CS"/>
</dbReference>
<comment type="caution">
    <text evidence="10">The sequence shown here is derived from an EMBL/GenBank/DDBJ whole genome shotgun (WGS) entry which is preliminary data.</text>
</comment>
<organism evidence="10 11">
    <name type="scientific">Rhodanobacter ginsengisoli</name>
    <dbReference type="NCBI Taxonomy" id="418646"/>
    <lineage>
        <taxon>Bacteria</taxon>
        <taxon>Pseudomonadati</taxon>
        <taxon>Pseudomonadota</taxon>
        <taxon>Gammaproteobacteria</taxon>
        <taxon>Lysobacterales</taxon>
        <taxon>Rhodanobacteraceae</taxon>
        <taxon>Rhodanobacter</taxon>
    </lineage>
</organism>
<reference evidence="11" key="1">
    <citation type="journal article" date="2019" name="Int. J. Syst. Evol. Microbiol.">
        <title>The Global Catalogue of Microorganisms (GCM) 10K type strain sequencing project: providing services to taxonomists for standard genome sequencing and annotation.</title>
        <authorList>
            <consortium name="The Broad Institute Genomics Platform"/>
            <consortium name="The Broad Institute Genome Sequencing Center for Infectious Disease"/>
            <person name="Wu L."/>
            <person name="Ma J."/>
        </authorList>
    </citation>
    <scope>NUCLEOTIDE SEQUENCE [LARGE SCALE GENOMIC DNA]</scope>
    <source>
        <strain evidence="11">CGMCC 1.16619</strain>
    </source>
</reference>
<evidence type="ECO:0000256" key="4">
    <source>
        <dbReference type="ARBA" id="ARBA00022840"/>
    </source>
</evidence>
<evidence type="ECO:0000259" key="8">
    <source>
        <dbReference type="PROSITE" id="PS50893"/>
    </source>
</evidence>
<dbReference type="Pfam" id="PF00005">
    <property type="entry name" value="ABC_tran"/>
    <property type="match status" value="1"/>
</dbReference>
<dbReference type="InterPro" id="IPR014223">
    <property type="entry name" value="ABC_CydC/D"/>
</dbReference>
<dbReference type="Gene3D" id="1.20.1560.10">
    <property type="entry name" value="ABC transporter type 1, transmembrane domain"/>
    <property type="match status" value="1"/>
</dbReference>
<dbReference type="Proteomes" id="UP001596114">
    <property type="component" value="Unassembled WGS sequence"/>
</dbReference>
<feature type="domain" description="ABC transmembrane type-1" evidence="9">
    <location>
        <begin position="34"/>
        <end position="320"/>
    </location>
</feature>
<dbReference type="NCBIfam" id="TIGR02868">
    <property type="entry name" value="CydC"/>
    <property type="match status" value="1"/>
</dbReference>
<gene>
    <name evidence="10" type="primary">cydC</name>
    <name evidence="10" type="ORF">ACFPPA_15670</name>
</gene>
<dbReference type="InterPro" id="IPR036640">
    <property type="entry name" value="ABC1_TM_sf"/>
</dbReference>
<keyword evidence="3" id="KW-0547">Nucleotide-binding</keyword>
<dbReference type="PANTHER" id="PTHR24221:SF654">
    <property type="entry name" value="ATP-BINDING CASSETTE SUB-FAMILY B MEMBER 6"/>
    <property type="match status" value="1"/>
</dbReference>
<keyword evidence="11" id="KW-1185">Reference proteome</keyword>
<accession>A0ABW0QSB3</accession>
<dbReference type="SMART" id="SM00382">
    <property type="entry name" value="AAA"/>
    <property type="match status" value="1"/>
</dbReference>
<dbReference type="SUPFAM" id="SSF52540">
    <property type="entry name" value="P-loop containing nucleoside triphosphate hydrolases"/>
    <property type="match status" value="1"/>
</dbReference>
<dbReference type="SUPFAM" id="SSF90123">
    <property type="entry name" value="ABC transporter transmembrane region"/>
    <property type="match status" value="1"/>
</dbReference>
<dbReference type="InterPro" id="IPR039421">
    <property type="entry name" value="Type_1_exporter"/>
</dbReference>
<dbReference type="PANTHER" id="PTHR24221">
    <property type="entry name" value="ATP-BINDING CASSETTE SUB-FAMILY B"/>
    <property type="match status" value="1"/>
</dbReference>
<evidence type="ECO:0000259" key="9">
    <source>
        <dbReference type="PROSITE" id="PS50929"/>
    </source>
</evidence>
<dbReference type="InterPro" id="IPR003439">
    <property type="entry name" value="ABC_transporter-like_ATP-bd"/>
</dbReference>
<keyword evidence="5 7" id="KW-1133">Transmembrane helix</keyword>
<dbReference type="EMBL" id="JBHSNF010000003">
    <property type="protein sequence ID" value="MFC5527179.1"/>
    <property type="molecule type" value="Genomic_DNA"/>
</dbReference>
<name>A0ABW0QSB3_9GAMM</name>
<evidence type="ECO:0000313" key="10">
    <source>
        <dbReference type="EMBL" id="MFC5527179.1"/>
    </source>
</evidence>
<keyword evidence="4" id="KW-0067">ATP-binding</keyword>
<dbReference type="PROSITE" id="PS00211">
    <property type="entry name" value="ABC_TRANSPORTER_1"/>
    <property type="match status" value="1"/>
</dbReference>
<protein>
    <submittedName>
        <fullName evidence="10">Thiol reductant ABC exporter subunit CydC</fullName>
    </submittedName>
</protein>
<dbReference type="InterPro" id="IPR003593">
    <property type="entry name" value="AAA+_ATPase"/>
</dbReference>
<keyword evidence="6 7" id="KW-0472">Membrane</keyword>
<evidence type="ECO:0000313" key="11">
    <source>
        <dbReference type="Proteomes" id="UP001596114"/>
    </source>
</evidence>
<feature type="domain" description="ABC transporter" evidence="8">
    <location>
        <begin position="355"/>
        <end position="585"/>
    </location>
</feature>
<evidence type="ECO:0000256" key="7">
    <source>
        <dbReference type="SAM" id="Phobius"/>
    </source>
</evidence>
<evidence type="ECO:0000256" key="6">
    <source>
        <dbReference type="ARBA" id="ARBA00023136"/>
    </source>
</evidence>
<dbReference type="InterPro" id="IPR027417">
    <property type="entry name" value="P-loop_NTPase"/>
</dbReference>
<proteinExistence type="predicted"/>
<evidence type="ECO:0000256" key="2">
    <source>
        <dbReference type="ARBA" id="ARBA00022692"/>
    </source>
</evidence>
<feature type="transmembrane region" description="Helical" evidence="7">
    <location>
        <begin position="32"/>
        <end position="58"/>
    </location>
</feature>
<dbReference type="PROSITE" id="PS50929">
    <property type="entry name" value="ABC_TM1F"/>
    <property type="match status" value="1"/>
</dbReference>
<feature type="transmembrane region" description="Helical" evidence="7">
    <location>
        <begin position="146"/>
        <end position="166"/>
    </location>
</feature>
<feature type="transmembrane region" description="Helical" evidence="7">
    <location>
        <begin position="172"/>
        <end position="196"/>
    </location>
</feature>
<comment type="subcellular location">
    <subcellularLocation>
        <location evidence="1">Cell membrane</location>
        <topology evidence="1">Multi-pass membrane protein</topology>
    </subcellularLocation>
</comment>